<dbReference type="NCBIfam" id="TIGR00368">
    <property type="entry name" value="YifB family Mg chelatase-like AAA ATPase"/>
    <property type="match status" value="1"/>
</dbReference>
<dbReference type="Proteomes" id="UP000198551">
    <property type="component" value="Unassembled WGS sequence"/>
</dbReference>
<dbReference type="Pfam" id="PF13541">
    <property type="entry name" value="ChlI"/>
    <property type="match status" value="1"/>
</dbReference>
<reference evidence="4" key="1">
    <citation type="submission" date="2016-06" db="EMBL/GenBank/DDBJ databases">
        <authorList>
            <person name="Varghese N."/>
        </authorList>
    </citation>
    <scope>NUCLEOTIDE SEQUENCE [LARGE SCALE GENOMIC DNA]</scope>
    <source>
        <strain evidence="4">DSM 45555</strain>
    </source>
</reference>
<dbReference type="InterPro" id="IPR004482">
    <property type="entry name" value="Mg_chelat-rel"/>
</dbReference>
<dbReference type="InterPro" id="IPR000523">
    <property type="entry name" value="Mg_chelatse_chII-like_cat_dom"/>
</dbReference>
<keyword evidence="4" id="KW-1185">Reference proteome</keyword>
<dbReference type="InterPro" id="IPR003593">
    <property type="entry name" value="AAA+_ATPase"/>
</dbReference>
<dbReference type="SUPFAM" id="SSF52540">
    <property type="entry name" value="P-loop containing nucleoside triphosphate hydrolases"/>
    <property type="match status" value="1"/>
</dbReference>
<evidence type="ECO:0000256" key="1">
    <source>
        <dbReference type="ARBA" id="ARBA00006354"/>
    </source>
</evidence>
<evidence type="ECO:0000259" key="2">
    <source>
        <dbReference type="SMART" id="SM00382"/>
    </source>
</evidence>
<evidence type="ECO:0000313" key="4">
    <source>
        <dbReference type="Proteomes" id="UP000198551"/>
    </source>
</evidence>
<dbReference type="Gene3D" id="3.30.230.10">
    <property type="match status" value="1"/>
</dbReference>
<dbReference type="InterPro" id="IPR045006">
    <property type="entry name" value="CHLI-like"/>
</dbReference>
<dbReference type="AlphaFoldDB" id="A0A1C4YN81"/>
<name>A0A1C4YN81_9ACTN</name>
<dbReference type="PANTHER" id="PTHR32039:SF7">
    <property type="entry name" value="COMPETENCE PROTEIN COMM"/>
    <property type="match status" value="1"/>
</dbReference>
<dbReference type="SUPFAM" id="SSF54211">
    <property type="entry name" value="Ribosomal protein S5 domain 2-like"/>
    <property type="match status" value="1"/>
</dbReference>
<accession>A0A1C4YN81</accession>
<proteinExistence type="inferred from homology"/>
<dbReference type="EMBL" id="FMCV01000012">
    <property type="protein sequence ID" value="SCF22146.1"/>
    <property type="molecule type" value="Genomic_DNA"/>
</dbReference>
<dbReference type="Pfam" id="PF01078">
    <property type="entry name" value="Mg_chelatase"/>
    <property type="match status" value="1"/>
</dbReference>
<comment type="similarity">
    <text evidence="1">Belongs to the Mg-chelatase subunits D/I family. ComM subfamily.</text>
</comment>
<dbReference type="SMART" id="SM00382">
    <property type="entry name" value="AAA"/>
    <property type="match status" value="1"/>
</dbReference>
<feature type="domain" description="AAA+ ATPase" evidence="2">
    <location>
        <begin position="210"/>
        <end position="393"/>
    </location>
</feature>
<dbReference type="Pfam" id="PF13335">
    <property type="entry name" value="Mg_chelatase_C"/>
    <property type="match status" value="1"/>
</dbReference>
<dbReference type="InterPro" id="IPR027417">
    <property type="entry name" value="P-loop_NTPase"/>
</dbReference>
<dbReference type="PANTHER" id="PTHR32039">
    <property type="entry name" value="MAGNESIUM-CHELATASE SUBUNIT CHLI"/>
    <property type="match status" value="1"/>
</dbReference>
<gene>
    <name evidence="3" type="ORF">GA0070215_11215</name>
</gene>
<sequence>MGYAKVLSVGLAGVAGHLVEVEADLAPGLPAVIISGLPDTALHEARDRVRAAIVNSGQKWPNRRITLNLLPATLPKYGSAFDLAIALAVLAGSGELPPVALDATVVLGELGLDGTVRPVRGTLPMVAAAARAGHTRVVVPAGNAAEAAVIPGVRVHAVDTLHRLVAHVRDGSPLLAPPAHVPVGGPAGPDLVDVAGQPLGRRALEIAAAGGHHLALLGPPGAGKTMLAERLPSILPELDDEAALEVTGLHSIAGLLPPGGGLLRRPPFQAPHHSATVPALVGGGSGLARPGAVSLAHRGVLFLDEAPEFGKGALEALRQPLESGRVRVARTRGATEYPARTQLVLAANPCPCAKPSGDVDCECPPLARRRYLGRLSGPLLDRVDVQVQLTAVRAAELLNTGAAPESSATVAARVVAARHAAAERWAATGHRVNADVPGPYLRRPPWHLPARVTTDLRRRLDTGSLSARGYDRVLRLAWTIADLDGQDRPGRDDVAEAVQLRTGEVA</sequence>
<protein>
    <submittedName>
        <fullName evidence="3">Magnesium chelatase family protein</fullName>
    </submittedName>
</protein>
<evidence type="ECO:0000313" key="3">
    <source>
        <dbReference type="EMBL" id="SCF22146.1"/>
    </source>
</evidence>
<dbReference type="RefSeq" id="WP_091046709.1">
    <property type="nucleotide sequence ID" value="NZ_FMCV01000012.1"/>
</dbReference>
<dbReference type="InterPro" id="IPR014721">
    <property type="entry name" value="Ribsml_uS5_D2-typ_fold_subgr"/>
</dbReference>
<dbReference type="GO" id="GO:0005524">
    <property type="term" value="F:ATP binding"/>
    <property type="evidence" value="ECO:0007669"/>
    <property type="project" value="InterPro"/>
</dbReference>
<dbReference type="InterPro" id="IPR020568">
    <property type="entry name" value="Ribosomal_Su5_D2-typ_SF"/>
</dbReference>
<dbReference type="Gene3D" id="3.40.50.300">
    <property type="entry name" value="P-loop containing nucleotide triphosphate hydrolases"/>
    <property type="match status" value="1"/>
</dbReference>
<dbReference type="InterPro" id="IPR025158">
    <property type="entry name" value="Mg_chelat-rel_C"/>
</dbReference>
<organism evidence="3 4">
    <name type="scientific">Micromonospora marina</name>
    <dbReference type="NCBI Taxonomy" id="307120"/>
    <lineage>
        <taxon>Bacteria</taxon>
        <taxon>Bacillati</taxon>
        <taxon>Actinomycetota</taxon>
        <taxon>Actinomycetes</taxon>
        <taxon>Micromonosporales</taxon>
        <taxon>Micromonosporaceae</taxon>
        <taxon>Micromonospora</taxon>
    </lineage>
</organism>